<keyword evidence="3" id="KW-1185">Reference proteome</keyword>
<protein>
    <recommendedName>
        <fullName evidence="1">Methyltransferase domain-containing protein</fullName>
    </recommendedName>
</protein>
<evidence type="ECO:0000313" key="2">
    <source>
        <dbReference type="EMBL" id="SIT55428.1"/>
    </source>
</evidence>
<dbReference type="RefSeq" id="WP_077377780.1">
    <property type="nucleotide sequence ID" value="NZ_FTPD01000014.1"/>
</dbReference>
<dbReference type="EMBL" id="FTPD01000014">
    <property type="protein sequence ID" value="SIT55428.1"/>
    <property type="molecule type" value="Genomic_DNA"/>
</dbReference>
<evidence type="ECO:0000259" key="1">
    <source>
        <dbReference type="Pfam" id="PF13649"/>
    </source>
</evidence>
<dbReference type="Pfam" id="PF13649">
    <property type="entry name" value="Methyltransf_25"/>
    <property type="match status" value="1"/>
</dbReference>
<feature type="domain" description="Methyltransferase" evidence="1">
    <location>
        <begin position="134"/>
        <end position="230"/>
    </location>
</feature>
<sequence length="317" mass="35482">MPVITASPITPLERAAHWLAEKPVGSVPNTLPALMKLFALSTPDTMRTIKRANVLRSAAWRSDATARQAGRSHAVGVSLRLQEEAHMQSDQELFAKGLAAYQKVVSLNYMAHKEVYGILRQVLLTEAPDQFVFLDVACGTATASAEALKGTNVGRYIGLDISQPSLDVARKALSDLRCPVDLRCQDFVEAFDAWDEPVDVVWIGQSLHHLRYPSEKQALMQRVQAVLPRTGLFLIWEPTCLEGEDREGWFERFGRLRPEWSMVTDEEFAAFDSHCGASDYAETSATWMAMGREAGFKRVDELLTVPNQLARVYRYSH</sequence>
<reference evidence="3" key="1">
    <citation type="submission" date="2017-01" db="EMBL/GenBank/DDBJ databases">
        <authorList>
            <person name="Brunel B."/>
        </authorList>
    </citation>
    <scope>NUCLEOTIDE SEQUENCE [LARGE SCALE GENOMIC DNA]</scope>
</reference>
<organism evidence="2 3">
    <name type="scientific">Mesorhizobium prunaredense</name>
    <dbReference type="NCBI Taxonomy" id="1631249"/>
    <lineage>
        <taxon>Bacteria</taxon>
        <taxon>Pseudomonadati</taxon>
        <taxon>Pseudomonadota</taxon>
        <taxon>Alphaproteobacteria</taxon>
        <taxon>Hyphomicrobiales</taxon>
        <taxon>Phyllobacteriaceae</taxon>
        <taxon>Mesorhizobium</taxon>
    </lineage>
</organism>
<dbReference type="CDD" id="cd02440">
    <property type="entry name" value="AdoMet_MTases"/>
    <property type="match status" value="1"/>
</dbReference>
<dbReference type="Gene3D" id="3.40.50.150">
    <property type="entry name" value="Vaccinia Virus protein VP39"/>
    <property type="match status" value="1"/>
</dbReference>
<accession>A0A1R3V6E1</accession>
<dbReference type="AlphaFoldDB" id="A0A1R3V6E1"/>
<name>A0A1R3V6E1_9HYPH</name>
<dbReference type="SUPFAM" id="SSF53335">
    <property type="entry name" value="S-adenosyl-L-methionine-dependent methyltransferases"/>
    <property type="match status" value="1"/>
</dbReference>
<proteinExistence type="predicted"/>
<dbReference type="STRING" id="1631249.BQ8794_210121"/>
<gene>
    <name evidence="2" type="ORF">BQ8794_210121</name>
</gene>
<dbReference type="Proteomes" id="UP000188388">
    <property type="component" value="Unassembled WGS sequence"/>
</dbReference>
<evidence type="ECO:0000313" key="3">
    <source>
        <dbReference type="Proteomes" id="UP000188388"/>
    </source>
</evidence>
<dbReference type="InterPro" id="IPR041698">
    <property type="entry name" value="Methyltransf_25"/>
</dbReference>
<dbReference type="InterPro" id="IPR029063">
    <property type="entry name" value="SAM-dependent_MTases_sf"/>
</dbReference>